<evidence type="ECO:0000256" key="4">
    <source>
        <dbReference type="ARBA" id="ARBA00022679"/>
    </source>
</evidence>
<dbReference type="Proteomes" id="UP000320390">
    <property type="component" value="Chromosome"/>
</dbReference>
<evidence type="ECO:0000256" key="5">
    <source>
        <dbReference type="ARBA" id="ARBA00022692"/>
    </source>
</evidence>
<keyword evidence="12" id="KW-1185">Reference proteome</keyword>
<dbReference type="GO" id="GO:0042121">
    <property type="term" value="P:alginic acid biosynthetic process"/>
    <property type="evidence" value="ECO:0007669"/>
    <property type="project" value="InterPro"/>
</dbReference>
<keyword evidence="8 9" id="KW-0012">Acyltransferase</keyword>
<keyword evidence="5 10" id="KW-0812">Transmembrane</keyword>
<evidence type="ECO:0000256" key="3">
    <source>
        <dbReference type="ARBA" id="ARBA00022475"/>
    </source>
</evidence>
<dbReference type="OrthoDB" id="9805788at2"/>
<proteinExistence type="inferred from homology"/>
<evidence type="ECO:0000256" key="6">
    <source>
        <dbReference type="ARBA" id="ARBA00022989"/>
    </source>
</evidence>
<dbReference type="PIRSF" id="PIRSF016636">
    <property type="entry name" value="AlgI_DltB"/>
    <property type="match status" value="1"/>
</dbReference>
<feature type="transmembrane region" description="Helical" evidence="10">
    <location>
        <begin position="311"/>
        <end position="334"/>
    </location>
</feature>
<feature type="transmembrane region" description="Helical" evidence="10">
    <location>
        <begin position="78"/>
        <end position="95"/>
    </location>
</feature>
<keyword evidence="4 9" id="KW-0808">Transferase</keyword>
<dbReference type="PANTHER" id="PTHR13285">
    <property type="entry name" value="ACYLTRANSFERASE"/>
    <property type="match status" value="1"/>
</dbReference>
<comment type="subcellular location">
    <subcellularLocation>
        <location evidence="1">Cell membrane</location>
        <topology evidence="1">Multi-pass membrane protein</topology>
    </subcellularLocation>
</comment>
<dbReference type="EC" id="2.3.1.-" evidence="11"/>
<dbReference type="Pfam" id="PF03062">
    <property type="entry name" value="MBOAT"/>
    <property type="match status" value="1"/>
</dbReference>
<feature type="transmembrane region" description="Helical" evidence="10">
    <location>
        <begin position="354"/>
        <end position="374"/>
    </location>
</feature>
<dbReference type="RefSeq" id="WP_145201359.1">
    <property type="nucleotide sequence ID" value="NZ_CP036434.1"/>
</dbReference>
<evidence type="ECO:0000256" key="7">
    <source>
        <dbReference type="ARBA" id="ARBA00023136"/>
    </source>
</evidence>
<name>A0A518EWT9_9BACT</name>
<evidence type="ECO:0000313" key="12">
    <source>
        <dbReference type="Proteomes" id="UP000320390"/>
    </source>
</evidence>
<evidence type="ECO:0000256" key="9">
    <source>
        <dbReference type="PIRNR" id="PIRNR016636"/>
    </source>
</evidence>
<evidence type="ECO:0000256" key="2">
    <source>
        <dbReference type="ARBA" id="ARBA00010323"/>
    </source>
</evidence>
<evidence type="ECO:0000313" key="11">
    <source>
        <dbReference type="EMBL" id="QDV08531.1"/>
    </source>
</evidence>
<dbReference type="GO" id="GO:0016746">
    <property type="term" value="F:acyltransferase activity"/>
    <property type="evidence" value="ECO:0007669"/>
    <property type="project" value="UniProtKB-KW"/>
</dbReference>
<dbReference type="InterPro" id="IPR024194">
    <property type="entry name" value="Ac/AlaTfrase_AlgI/DltB"/>
</dbReference>
<dbReference type="PIRSF" id="PIRSF500217">
    <property type="entry name" value="AlgI"/>
    <property type="match status" value="1"/>
</dbReference>
<accession>A0A518EWT9</accession>
<dbReference type="EMBL" id="CP036434">
    <property type="protein sequence ID" value="QDV08531.1"/>
    <property type="molecule type" value="Genomic_DNA"/>
</dbReference>
<feature type="transmembrane region" description="Helical" evidence="10">
    <location>
        <begin position="49"/>
        <end position="66"/>
    </location>
</feature>
<evidence type="ECO:0000256" key="8">
    <source>
        <dbReference type="ARBA" id="ARBA00023315"/>
    </source>
</evidence>
<comment type="similarity">
    <text evidence="2 9">Belongs to the membrane-bound acyltransferase family.</text>
</comment>
<keyword evidence="3 9" id="KW-1003">Cell membrane</keyword>
<dbReference type="PANTHER" id="PTHR13285:SF23">
    <property type="entry name" value="TEICHOIC ACID D-ALANYLTRANSFERASE"/>
    <property type="match status" value="1"/>
</dbReference>
<feature type="transmembrane region" description="Helical" evidence="10">
    <location>
        <begin position="395"/>
        <end position="422"/>
    </location>
</feature>
<keyword evidence="7 9" id="KW-0472">Membrane</keyword>
<dbReference type="InterPro" id="IPR028362">
    <property type="entry name" value="AlgI"/>
</dbReference>
<dbReference type="AlphaFoldDB" id="A0A518EWT9"/>
<sequence length="464" mass="52350">MLLTSYVFLYVFLPAFLAAYYLAPRAWRSWIIALFSYVFYGWWRPDFVLLMWVSTLVDYSCGKGIVRDRRRERSGKRFVLLSCLSNLGLLAYFKYANFGVETLNGILASMGHDQVSWTAVVLPVGISFYTFQTLSYTVDVYRGDAEPASSFRDFACYVSMFPQLVAGPIVRYRSVAEQLRTRTHSLEKAAIGALIFQAGMAKKVLLADTFAIAADAGFGADSLSVLEAWVAALSYTFQIYFDFSGYSDMAIGLGLLIGFRFPVNFNRPYISRSITEFWRRWHISLSSFLRDYLYVPLGGNRKGAVRTYVNLALTMLLGGLWHGAAWTFIAWGAYQGFWLILERLSGKRSLFGGLPAFAQNLLTFVLVVFGWVFFRADSMGDAFRMMGAMVGASSGAGAGLFIEWTPMQTLAMIAAPIVVWGFRTTQEQAAAPRAWWMMVVFLLFLVSLMHLHRAANVPFLYFQF</sequence>
<feature type="transmembrane region" description="Helical" evidence="10">
    <location>
        <begin position="115"/>
        <end position="134"/>
    </location>
</feature>
<dbReference type="InterPro" id="IPR051085">
    <property type="entry name" value="MB_O-acyltransferase"/>
</dbReference>
<organism evidence="11 12">
    <name type="scientific">Saltatorellus ferox</name>
    <dbReference type="NCBI Taxonomy" id="2528018"/>
    <lineage>
        <taxon>Bacteria</taxon>
        <taxon>Pseudomonadati</taxon>
        <taxon>Planctomycetota</taxon>
        <taxon>Planctomycetia</taxon>
        <taxon>Planctomycetia incertae sedis</taxon>
        <taxon>Saltatorellus</taxon>
    </lineage>
</organism>
<dbReference type="GO" id="GO:0005886">
    <property type="term" value="C:plasma membrane"/>
    <property type="evidence" value="ECO:0007669"/>
    <property type="project" value="UniProtKB-SubCell"/>
</dbReference>
<feature type="transmembrane region" description="Helical" evidence="10">
    <location>
        <begin position="6"/>
        <end position="22"/>
    </location>
</feature>
<protein>
    <submittedName>
        <fullName evidence="11">Peptidoglycan O-acetyltransferase</fullName>
        <ecNumber evidence="11">2.3.1.-</ecNumber>
    </submittedName>
</protein>
<evidence type="ECO:0000256" key="10">
    <source>
        <dbReference type="SAM" id="Phobius"/>
    </source>
</evidence>
<dbReference type="InterPro" id="IPR004299">
    <property type="entry name" value="MBOAT_fam"/>
</dbReference>
<gene>
    <name evidence="11" type="primary">patA_5</name>
    <name evidence="11" type="ORF">Poly30_40790</name>
</gene>
<keyword evidence="6 10" id="KW-1133">Transmembrane helix</keyword>
<feature type="transmembrane region" description="Helical" evidence="10">
    <location>
        <begin position="434"/>
        <end position="451"/>
    </location>
</feature>
<reference evidence="11 12" key="1">
    <citation type="submission" date="2019-02" db="EMBL/GenBank/DDBJ databases">
        <title>Deep-cultivation of Planctomycetes and their phenomic and genomic characterization uncovers novel biology.</title>
        <authorList>
            <person name="Wiegand S."/>
            <person name="Jogler M."/>
            <person name="Boedeker C."/>
            <person name="Pinto D."/>
            <person name="Vollmers J."/>
            <person name="Rivas-Marin E."/>
            <person name="Kohn T."/>
            <person name="Peeters S.H."/>
            <person name="Heuer A."/>
            <person name="Rast P."/>
            <person name="Oberbeckmann S."/>
            <person name="Bunk B."/>
            <person name="Jeske O."/>
            <person name="Meyerdierks A."/>
            <person name="Storesund J.E."/>
            <person name="Kallscheuer N."/>
            <person name="Luecker S."/>
            <person name="Lage O.M."/>
            <person name="Pohl T."/>
            <person name="Merkel B.J."/>
            <person name="Hornburger P."/>
            <person name="Mueller R.-W."/>
            <person name="Bruemmer F."/>
            <person name="Labrenz M."/>
            <person name="Spormann A.M."/>
            <person name="Op den Camp H."/>
            <person name="Overmann J."/>
            <person name="Amann R."/>
            <person name="Jetten M.S.M."/>
            <person name="Mascher T."/>
            <person name="Medema M.H."/>
            <person name="Devos D.P."/>
            <person name="Kaster A.-K."/>
            <person name="Ovreas L."/>
            <person name="Rohde M."/>
            <person name="Galperin M.Y."/>
            <person name="Jogler C."/>
        </authorList>
    </citation>
    <scope>NUCLEOTIDE SEQUENCE [LARGE SCALE GENOMIC DNA]</scope>
    <source>
        <strain evidence="11 12">Poly30</strain>
    </source>
</reference>
<evidence type="ECO:0000256" key="1">
    <source>
        <dbReference type="ARBA" id="ARBA00004651"/>
    </source>
</evidence>